<protein>
    <submittedName>
        <fullName evidence="2">DUF1797 domain-containing protein</fullName>
    </submittedName>
</protein>
<name>A0A2J9PKX3_9LACT</name>
<reference evidence="2" key="3">
    <citation type="submission" date="2017-12" db="EMBL/GenBank/DDBJ databases">
        <title>FDA dAtabase for Regulatory Grade micrObial Sequences (FDA-ARGOS): Supporting development and validation of Infectious Disease Dx tests.</title>
        <authorList>
            <person name="Campos J."/>
            <person name="Goldberg B."/>
            <person name="Tallon L.J."/>
            <person name="Sadzewicz L."/>
            <person name="Sengamalay N."/>
            <person name="Ott S."/>
            <person name="Godinez A."/>
            <person name="Nagaraj S."/>
            <person name="Vyas G."/>
            <person name="Aluvathingal J."/>
            <person name="Nadendla S."/>
            <person name="Geyer C."/>
            <person name="Nandy P."/>
            <person name="Hobson J."/>
            <person name="Sichtig H."/>
        </authorList>
    </citation>
    <scope>NUCLEOTIDE SEQUENCE</scope>
    <source>
        <strain evidence="2">FDAARGOS_249</strain>
    </source>
</reference>
<evidence type="ECO:0000313" key="2">
    <source>
        <dbReference type="EMBL" id="PNL90994.1"/>
    </source>
</evidence>
<evidence type="ECO:0000313" key="4">
    <source>
        <dbReference type="Proteomes" id="UP000235701"/>
    </source>
</evidence>
<dbReference type="EMBL" id="NBTM02000001">
    <property type="protein sequence ID" value="PNL90994.1"/>
    <property type="molecule type" value="Genomic_DNA"/>
</dbReference>
<dbReference type="Proteomes" id="UP000192813">
    <property type="component" value="Unassembled WGS sequence"/>
</dbReference>
<dbReference type="Proteomes" id="UP000235701">
    <property type="component" value="Unassembled WGS sequence"/>
</dbReference>
<reference evidence="3" key="2">
    <citation type="submission" date="2017-12" db="EMBL/GenBank/DDBJ databases">
        <title>FDA dAtabase for Regulatory Grade micrObial Sequences (FDA-ARGOS): Supporting development and validation of Infectious Disease Dx tests.</title>
        <authorList>
            <person name="Hoffmann M."/>
            <person name="Allard M."/>
            <person name="Evans P."/>
            <person name="Brown E."/>
            <person name="Tallon L."/>
            <person name="Sadzewicz L."/>
            <person name="Sengamalay N."/>
            <person name="Ott S."/>
            <person name="Godinez A."/>
            <person name="Nagaraj S."/>
            <person name="Vavikolanu K."/>
            <person name="Aluvathingal J."/>
            <person name="Nadendla S."/>
            <person name="Sichtig H."/>
        </authorList>
    </citation>
    <scope>NUCLEOTIDE SEQUENCE [LARGE SCALE GENOMIC DNA]</scope>
    <source>
        <strain evidence="3">FDAARGOS_249</strain>
    </source>
</reference>
<keyword evidence="4" id="KW-1185">Reference proteome</keyword>
<dbReference type="Gene3D" id="3.30.720.20">
    <property type="entry name" value="Protein of unknown function DUF1797"/>
    <property type="match status" value="1"/>
</dbReference>
<reference evidence="1 4" key="1">
    <citation type="submission" date="2017-09" db="EMBL/GenBank/DDBJ databases">
        <title>Bacterial strain isolated from the female urinary microbiota.</title>
        <authorList>
            <person name="Thomas-White K."/>
            <person name="Kumar N."/>
            <person name="Forster S."/>
            <person name="Putonti C."/>
            <person name="Lawley T."/>
            <person name="Wolfe A.J."/>
        </authorList>
    </citation>
    <scope>NUCLEOTIDE SEQUENCE [LARGE SCALE GENOMIC DNA]</scope>
    <source>
        <strain evidence="1 4">UMB0240</strain>
    </source>
</reference>
<dbReference type="EMBL" id="PNHQ01000027">
    <property type="protein sequence ID" value="PMC78969.1"/>
    <property type="molecule type" value="Genomic_DNA"/>
</dbReference>
<evidence type="ECO:0000313" key="3">
    <source>
        <dbReference type="Proteomes" id="UP000192813"/>
    </source>
</evidence>
<gene>
    <name evidence="2" type="ORF">A6J77_001505</name>
    <name evidence="1" type="ORF">CJ191_08430</name>
</gene>
<dbReference type="OrthoDB" id="2361638at2"/>
<proteinExistence type="predicted"/>
<sequence length="86" mass="10305">MTKIRRRKEIIMQSSRLEAIITRLKAMLSDDSEIEVRRFEKEGVEKCIVRFNKESESFELEDLTINETFQFDDIDLVAMEIYELIQ</sequence>
<dbReference type="InterPro" id="IPR038073">
    <property type="entry name" value="YkuJ-like_sf"/>
</dbReference>
<dbReference type="InterPro" id="IPR014904">
    <property type="entry name" value="YkuJ-like"/>
</dbReference>
<evidence type="ECO:0000313" key="1">
    <source>
        <dbReference type="EMBL" id="PMC78969.1"/>
    </source>
</evidence>
<dbReference type="AlphaFoldDB" id="A0A2J9PKX3"/>
<organism evidence="2 3">
    <name type="scientific">Aerococcus viridans</name>
    <dbReference type="NCBI Taxonomy" id="1377"/>
    <lineage>
        <taxon>Bacteria</taxon>
        <taxon>Bacillati</taxon>
        <taxon>Bacillota</taxon>
        <taxon>Bacilli</taxon>
        <taxon>Lactobacillales</taxon>
        <taxon>Aerococcaceae</taxon>
        <taxon>Aerococcus</taxon>
    </lineage>
</organism>
<dbReference type="SUPFAM" id="SSF143567">
    <property type="entry name" value="YkuJ-like"/>
    <property type="match status" value="1"/>
</dbReference>
<accession>A0A2J9PKX3</accession>
<dbReference type="Pfam" id="PF08796">
    <property type="entry name" value="DUF1797"/>
    <property type="match status" value="1"/>
</dbReference>
<comment type="caution">
    <text evidence="2">The sequence shown here is derived from an EMBL/GenBank/DDBJ whole genome shotgun (WGS) entry which is preliminary data.</text>
</comment>